<feature type="region of interest" description="Disordered" evidence="5">
    <location>
        <begin position="539"/>
        <end position="581"/>
    </location>
</feature>
<feature type="region of interest" description="Disordered" evidence="5">
    <location>
        <begin position="193"/>
        <end position="222"/>
    </location>
</feature>
<evidence type="ECO:0000256" key="2">
    <source>
        <dbReference type="ARBA" id="ARBA00022692"/>
    </source>
</evidence>
<feature type="compositionally biased region" description="Polar residues" evidence="5">
    <location>
        <begin position="402"/>
        <end position="425"/>
    </location>
</feature>
<feature type="region of interest" description="Disordered" evidence="5">
    <location>
        <begin position="318"/>
        <end position="485"/>
    </location>
</feature>
<dbReference type="GO" id="GO:0005794">
    <property type="term" value="C:Golgi apparatus"/>
    <property type="evidence" value="ECO:0007669"/>
    <property type="project" value="TreeGrafter"/>
</dbReference>
<dbReference type="VEuPathDB" id="FungiDB:PADG_03924"/>
<feature type="compositionally biased region" description="Basic and acidic residues" evidence="5">
    <location>
        <begin position="332"/>
        <end position="343"/>
    </location>
</feature>
<organism evidence="7 8">
    <name type="scientific">Paracoccidioides brasiliensis</name>
    <dbReference type="NCBI Taxonomy" id="121759"/>
    <lineage>
        <taxon>Eukaryota</taxon>
        <taxon>Fungi</taxon>
        <taxon>Dikarya</taxon>
        <taxon>Ascomycota</taxon>
        <taxon>Pezizomycotina</taxon>
        <taxon>Eurotiomycetes</taxon>
        <taxon>Eurotiomycetidae</taxon>
        <taxon>Onygenales</taxon>
        <taxon>Ajellomycetaceae</taxon>
        <taxon>Paracoccidioides</taxon>
    </lineage>
</organism>
<evidence type="ECO:0000256" key="1">
    <source>
        <dbReference type="ARBA" id="ARBA00004141"/>
    </source>
</evidence>
<dbReference type="PANTHER" id="PTHR19317">
    <property type="entry name" value="PRENYLATED RAB ACCEPTOR 1-RELATED"/>
    <property type="match status" value="1"/>
</dbReference>
<evidence type="ECO:0000256" key="6">
    <source>
        <dbReference type="SAM" id="Phobius"/>
    </source>
</evidence>
<keyword evidence="2 6" id="KW-0812">Transmembrane</keyword>
<dbReference type="PANTHER" id="PTHR19317:SF0">
    <property type="entry name" value="PRENYLATED RAB ACCEPTOR PROTEIN 1"/>
    <property type="match status" value="1"/>
</dbReference>
<reference evidence="7 8" key="1">
    <citation type="submission" date="2016-06" db="EMBL/GenBank/DDBJ databases">
        <authorList>
            <person name="Kjaerup R.B."/>
            <person name="Dalgaard T.S."/>
            <person name="Juul-Madsen H.R."/>
        </authorList>
    </citation>
    <scope>NUCLEOTIDE SEQUENCE [LARGE SCALE GENOMIC DNA]</scope>
    <source>
        <strain evidence="7 8">Pb300</strain>
    </source>
</reference>
<dbReference type="VEuPathDB" id="FungiDB:PABG_11329"/>
<dbReference type="AlphaFoldDB" id="A0A1D2JP99"/>
<dbReference type="EMBL" id="LZYO01000008">
    <property type="protein sequence ID" value="ODH45049.1"/>
    <property type="molecule type" value="Genomic_DNA"/>
</dbReference>
<keyword evidence="3 6" id="KW-1133">Transmembrane helix</keyword>
<dbReference type="VEuPathDB" id="FungiDB:PABG_11330"/>
<evidence type="ECO:0000256" key="3">
    <source>
        <dbReference type="ARBA" id="ARBA00022989"/>
    </source>
</evidence>
<feature type="compositionally biased region" description="Low complexity" evidence="5">
    <location>
        <begin position="452"/>
        <end position="469"/>
    </location>
</feature>
<feature type="compositionally biased region" description="Low complexity" evidence="5">
    <location>
        <begin position="381"/>
        <end position="401"/>
    </location>
</feature>
<feature type="region of interest" description="Disordered" evidence="5">
    <location>
        <begin position="247"/>
        <end position="267"/>
    </location>
</feature>
<accession>A0A1D2JP99</accession>
<evidence type="ECO:0000256" key="4">
    <source>
        <dbReference type="ARBA" id="ARBA00023136"/>
    </source>
</evidence>
<sequence>MARLQIPLDTLTSRFNLSDRFAGVRSQSLTSRFSNLKPLSEFFDIKRISKPANFADIQSRVNYNLSYFSSNYAVVFVMLSIYSLLTNLTLLFVILLAIGGSYGIGKLEGRDLEIAGFRATTSQLYTTLLVICVPMGLWASPLTTALGGGLDGRPRTPYDSPLWGRPSGARMGRSNKGGWAKQLDESVRIEQLDNDGYDDDDDDHGARPVGLPFDPNRSGNREMRMLGPLDYESRACRKGTYDFYDEEEEEFSSDDDQDEYGLVDRDPNSTMSYAIQLARRDKQLQLVDRALGKIRRAQMQGQIKVKLSQRELDALEEKRKLDGNLNGSQRTVVKDHPTNEVKPKIAGKQPPNVSPPKAYPELRRTMPGAYSSATESPGHFSPTPGRPSSSSSQKPRSRAPSTPSSMMQQHPGTPPRSHQQQQIYQRSLPFTVPKDQTVRPGSSYQPAPPQLSSGPHRSPRSRSVSTTFSYPMHHHSPYQTYPPASIDPRYSYSTHPHRDMMPPPIGPYQPVYRSVSGDSYMLDHLPYSPSDPFVVQHASHQCESPRSMQRSSESSSSDNGVQVDMIESPMAPSGYELRKSSGGYGICRTLLRKRRAR</sequence>
<feature type="compositionally biased region" description="Acidic residues" evidence="5">
    <location>
        <begin position="193"/>
        <end position="203"/>
    </location>
</feature>
<evidence type="ECO:0000313" key="7">
    <source>
        <dbReference type="EMBL" id="ODH45049.1"/>
    </source>
</evidence>
<comment type="caution">
    <text evidence="7">The sequence shown here is derived from an EMBL/GenBank/DDBJ whole genome shotgun (WGS) entry which is preliminary data.</text>
</comment>
<gene>
    <name evidence="7" type="ORF">ACO22_00441</name>
</gene>
<dbReference type="Proteomes" id="UP000242814">
    <property type="component" value="Unassembled WGS sequence"/>
</dbReference>
<evidence type="ECO:0008006" key="9">
    <source>
        <dbReference type="Google" id="ProtNLM"/>
    </source>
</evidence>
<name>A0A1D2JP99_PARBR</name>
<proteinExistence type="predicted"/>
<comment type="subcellular location">
    <subcellularLocation>
        <location evidence="1">Membrane</location>
        <topology evidence="1">Multi-pass membrane protein</topology>
    </subcellularLocation>
</comment>
<protein>
    <recommendedName>
        <fullName evidence="9">Prenylated Rab acceptor 1</fullName>
    </recommendedName>
</protein>
<feature type="transmembrane region" description="Helical" evidence="6">
    <location>
        <begin position="119"/>
        <end position="139"/>
    </location>
</feature>
<evidence type="ECO:0000313" key="8">
    <source>
        <dbReference type="Proteomes" id="UP000242814"/>
    </source>
</evidence>
<evidence type="ECO:0000256" key="5">
    <source>
        <dbReference type="SAM" id="MobiDB-lite"/>
    </source>
</evidence>
<dbReference type="InterPro" id="IPR004895">
    <property type="entry name" value="Prenylated_rab_accept_PRA1"/>
</dbReference>
<dbReference type="Pfam" id="PF03208">
    <property type="entry name" value="PRA1"/>
    <property type="match status" value="1"/>
</dbReference>
<dbReference type="GO" id="GO:0016020">
    <property type="term" value="C:membrane"/>
    <property type="evidence" value="ECO:0007669"/>
    <property type="project" value="UniProtKB-SubCell"/>
</dbReference>
<feature type="compositionally biased region" description="Low complexity" evidence="5">
    <location>
        <begin position="544"/>
        <end position="557"/>
    </location>
</feature>
<keyword evidence="4 6" id="KW-0472">Membrane</keyword>
<feature type="compositionally biased region" description="Acidic residues" evidence="5">
    <location>
        <begin position="247"/>
        <end position="261"/>
    </location>
</feature>
<feature type="transmembrane region" description="Helical" evidence="6">
    <location>
        <begin position="72"/>
        <end position="98"/>
    </location>
</feature>
<dbReference type="VEuPathDB" id="FungiDB:PADG_03923"/>